<evidence type="ECO:0000256" key="2">
    <source>
        <dbReference type="ARBA" id="ARBA00006177"/>
    </source>
</evidence>
<evidence type="ECO:0000256" key="10">
    <source>
        <dbReference type="ARBA" id="ARBA00023242"/>
    </source>
</evidence>
<keyword evidence="10" id="KW-0539">Nucleus</keyword>
<feature type="domain" description="THAP-type" evidence="15">
    <location>
        <begin position="1"/>
        <end position="81"/>
    </location>
</feature>
<dbReference type="AlphaFoldDB" id="A0A8S0YLV9"/>
<evidence type="ECO:0000256" key="11">
    <source>
        <dbReference type="ARBA" id="ARBA00023306"/>
    </source>
</evidence>
<organism evidence="16 17">
    <name type="scientific">Arctia plantaginis</name>
    <name type="common">Wood tiger moth</name>
    <name type="synonym">Phalaena plantaginis</name>
    <dbReference type="NCBI Taxonomy" id="874455"/>
    <lineage>
        <taxon>Eukaryota</taxon>
        <taxon>Metazoa</taxon>
        <taxon>Ecdysozoa</taxon>
        <taxon>Arthropoda</taxon>
        <taxon>Hexapoda</taxon>
        <taxon>Insecta</taxon>
        <taxon>Pterygota</taxon>
        <taxon>Neoptera</taxon>
        <taxon>Endopterygota</taxon>
        <taxon>Lepidoptera</taxon>
        <taxon>Glossata</taxon>
        <taxon>Ditrysia</taxon>
        <taxon>Noctuoidea</taxon>
        <taxon>Erebidae</taxon>
        <taxon>Arctiinae</taxon>
        <taxon>Arctia</taxon>
    </lineage>
</organism>
<dbReference type="PANTHER" id="PTHR46600">
    <property type="entry name" value="THAP DOMAIN-CONTAINING"/>
    <property type="match status" value="1"/>
</dbReference>
<dbReference type="PROSITE" id="PS50950">
    <property type="entry name" value="ZF_THAP"/>
    <property type="match status" value="1"/>
</dbReference>
<dbReference type="GO" id="GO:0043565">
    <property type="term" value="F:sequence-specific DNA binding"/>
    <property type="evidence" value="ECO:0007669"/>
    <property type="project" value="InterPro"/>
</dbReference>
<comment type="subcellular location">
    <subcellularLocation>
        <location evidence="1">Nucleus</location>
        <location evidence="1">Nucleoplasm</location>
    </subcellularLocation>
</comment>
<keyword evidence="5" id="KW-0862">Zinc</keyword>
<feature type="coiled-coil region" evidence="13">
    <location>
        <begin position="228"/>
        <end position="269"/>
    </location>
</feature>
<protein>
    <recommendedName>
        <fullName evidence="15">THAP-type domain-containing protein</fullName>
    </recommendedName>
</protein>
<evidence type="ECO:0000256" key="8">
    <source>
        <dbReference type="ARBA" id="ARBA00023125"/>
    </source>
</evidence>
<keyword evidence="9" id="KW-0804">Transcription</keyword>
<keyword evidence="11" id="KW-0131">Cell cycle</keyword>
<evidence type="ECO:0000313" key="17">
    <source>
        <dbReference type="Proteomes" id="UP000494106"/>
    </source>
</evidence>
<dbReference type="SMART" id="SM00692">
    <property type="entry name" value="DM3"/>
    <property type="match status" value="1"/>
</dbReference>
<name>A0A8S0YLV9_ARCPL</name>
<comment type="similarity">
    <text evidence="2">Belongs to the THAP1 family.</text>
</comment>
<keyword evidence="7 13" id="KW-0175">Coiled coil</keyword>
<dbReference type="PANTHER" id="PTHR46600:SF1">
    <property type="entry name" value="THAP DOMAIN-CONTAINING PROTEIN 1"/>
    <property type="match status" value="1"/>
</dbReference>
<dbReference type="EMBL" id="CADEBC010000045">
    <property type="protein sequence ID" value="CAB3220240.1"/>
    <property type="molecule type" value="Genomic_DNA"/>
</dbReference>
<feature type="compositionally biased region" description="Acidic residues" evidence="14">
    <location>
        <begin position="185"/>
        <end position="198"/>
    </location>
</feature>
<dbReference type="GO" id="GO:0005654">
    <property type="term" value="C:nucleoplasm"/>
    <property type="evidence" value="ECO:0007669"/>
    <property type="project" value="UniProtKB-SubCell"/>
</dbReference>
<dbReference type="OrthoDB" id="7312725at2759"/>
<sequence>MTRSCSVRGCKSESYPGCGLKFYRLPKDPNLCSAWKNAIGRENVPQSAAVCSKHFRARDYLPRLSPLQAKRLKPGSIPARFLPIIPRPPRPRVKVLPECASPDAEHYLEDSLQLEESEDMYSHQLDPLSVESRPVLSVDRNKNSKQLLITIDATSPKSPQEDHNYTLQAEPAEVTSEPRLQLEESTTESESQDDDETETQTKPPNINNNSNKSILYEYLKKNLGEYERIKWIKEANRRKNRIEQLQRKVKVLQNRLRKSKENEEQMKILSRSVKNYTRFSEIDNILSGRFKKLCKTVTSNAPKKLDYTPNVIKFAISLYYLSPKAYDFVKKYMDLPHTNILQKYLSSGTYIINLDE</sequence>
<dbReference type="GO" id="GO:0008270">
    <property type="term" value="F:zinc ion binding"/>
    <property type="evidence" value="ECO:0007669"/>
    <property type="project" value="UniProtKB-KW"/>
</dbReference>
<evidence type="ECO:0000256" key="3">
    <source>
        <dbReference type="ARBA" id="ARBA00022723"/>
    </source>
</evidence>
<evidence type="ECO:0000256" key="6">
    <source>
        <dbReference type="ARBA" id="ARBA00023015"/>
    </source>
</evidence>
<evidence type="ECO:0000256" key="4">
    <source>
        <dbReference type="ARBA" id="ARBA00022771"/>
    </source>
</evidence>
<proteinExistence type="inferred from homology"/>
<evidence type="ECO:0000256" key="13">
    <source>
        <dbReference type="SAM" id="Coils"/>
    </source>
</evidence>
<feature type="region of interest" description="Disordered" evidence="14">
    <location>
        <begin position="152"/>
        <end position="210"/>
    </location>
</feature>
<evidence type="ECO:0000259" key="15">
    <source>
        <dbReference type="PROSITE" id="PS50950"/>
    </source>
</evidence>
<dbReference type="Gene3D" id="6.20.210.20">
    <property type="entry name" value="THAP domain"/>
    <property type="match status" value="1"/>
</dbReference>
<evidence type="ECO:0000256" key="14">
    <source>
        <dbReference type="SAM" id="MobiDB-lite"/>
    </source>
</evidence>
<evidence type="ECO:0000256" key="7">
    <source>
        <dbReference type="ARBA" id="ARBA00023054"/>
    </source>
</evidence>
<feature type="compositionally biased region" description="Low complexity" evidence="14">
    <location>
        <begin position="200"/>
        <end position="210"/>
    </location>
</feature>
<dbReference type="SMART" id="SM00980">
    <property type="entry name" value="THAP"/>
    <property type="match status" value="1"/>
</dbReference>
<evidence type="ECO:0000256" key="1">
    <source>
        <dbReference type="ARBA" id="ARBA00004642"/>
    </source>
</evidence>
<dbReference type="InterPro" id="IPR026516">
    <property type="entry name" value="THAP1/10"/>
</dbReference>
<gene>
    <name evidence="16" type="ORF">APLA_LOCUS199</name>
</gene>
<evidence type="ECO:0000313" key="16">
    <source>
        <dbReference type="EMBL" id="CAB3220240.1"/>
    </source>
</evidence>
<dbReference type="InterPro" id="IPR038441">
    <property type="entry name" value="THAP_Znf_sf"/>
</dbReference>
<keyword evidence="17" id="KW-1185">Reference proteome</keyword>
<reference evidence="16 17" key="1">
    <citation type="submission" date="2020-04" db="EMBL/GenBank/DDBJ databases">
        <authorList>
            <person name="Wallbank WR R."/>
            <person name="Pardo Diaz C."/>
            <person name="Kozak K."/>
            <person name="Martin S."/>
            <person name="Jiggins C."/>
            <person name="Moest M."/>
            <person name="Warren A I."/>
            <person name="Byers J.R.P. K."/>
            <person name="Montejo-Kovacevich G."/>
            <person name="Yen C E."/>
        </authorList>
    </citation>
    <scope>NUCLEOTIDE SEQUENCE [LARGE SCALE GENOMIC DNA]</scope>
</reference>
<dbReference type="Pfam" id="PF05485">
    <property type="entry name" value="THAP"/>
    <property type="match status" value="1"/>
</dbReference>
<evidence type="ECO:0000256" key="5">
    <source>
        <dbReference type="ARBA" id="ARBA00022833"/>
    </source>
</evidence>
<keyword evidence="4 12" id="KW-0863">Zinc-finger</keyword>
<keyword evidence="8 12" id="KW-0238">DNA-binding</keyword>
<dbReference type="Proteomes" id="UP000494106">
    <property type="component" value="Unassembled WGS sequence"/>
</dbReference>
<evidence type="ECO:0000256" key="12">
    <source>
        <dbReference type="PROSITE-ProRule" id="PRU00309"/>
    </source>
</evidence>
<dbReference type="InterPro" id="IPR021896">
    <property type="entry name" value="THAP9-like_HTH"/>
</dbReference>
<evidence type="ECO:0000256" key="9">
    <source>
        <dbReference type="ARBA" id="ARBA00023163"/>
    </source>
</evidence>
<accession>A0A8S0YLV9</accession>
<comment type="caution">
    <text evidence="16">The sequence shown here is derived from an EMBL/GenBank/DDBJ whole genome shotgun (WGS) entry which is preliminary data.</text>
</comment>
<keyword evidence="6" id="KW-0805">Transcription regulation</keyword>
<keyword evidence="3" id="KW-0479">Metal-binding</keyword>
<dbReference type="Pfam" id="PF12017">
    <property type="entry name" value="Tnp_P_element"/>
    <property type="match status" value="1"/>
</dbReference>
<dbReference type="SUPFAM" id="SSF57716">
    <property type="entry name" value="Glucocorticoid receptor-like (DNA-binding domain)"/>
    <property type="match status" value="1"/>
</dbReference>
<dbReference type="InterPro" id="IPR006612">
    <property type="entry name" value="THAP_Znf"/>
</dbReference>